<dbReference type="OrthoDB" id="425354at2759"/>
<dbReference type="InterPro" id="IPR053037">
    <property type="entry name" value="Pericyclase_pydY-like"/>
</dbReference>
<comment type="caution">
    <text evidence="1">The sequence shown here is derived from an EMBL/GenBank/DDBJ whole genome shotgun (WGS) entry which is preliminary data.</text>
</comment>
<reference evidence="1 2" key="1">
    <citation type="journal article" date="2016" name="Sci. Rep.">
        <title>Draft genome sequencing and secretome analysis of fungal phytopathogen Ascochyta rabiei provides insight into the necrotrophic effector repertoire.</title>
        <authorList>
            <person name="Verma S."/>
            <person name="Gazara R.K."/>
            <person name="Nizam S."/>
            <person name="Parween S."/>
            <person name="Chattopadhyay D."/>
            <person name="Verma P.K."/>
        </authorList>
    </citation>
    <scope>NUCLEOTIDE SEQUENCE [LARGE SCALE GENOMIC DNA]</scope>
    <source>
        <strain evidence="1 2">ArDII</strain>
    </source>
</reference>
<gene>
    <name evidence="1" type="ORF">ST47_g3323</name>
</gene>
<protein>
    <submittedName>
        <fullName evidence="1">Uncharacterized protein</fullName>
    </submittedName>
</protein>
<organism evidence="1 2">
    <name type="scientific">Didymella rabiei</name>
    <name type="common">Chickpea ascochyta blight fungus</name>
    <name type="synonym">Mycosphaerella rabiei</name>
    <dbReference type="NCBI Taxonomy" id="5454"/>
    <lineage>
        <taxon>Eukaryota</taxon>
        <taxon>Fungi</taxon>
        <taxon>Dikarya</taxon>
        <taxon>Ascomycota</taxon>
        <taxon>Pezizomycotina</taxon>
        <taxon>Dothideomycetes</taxon>
        <taxon>Pleosporomycetidae</taxon>
        <taxon>Pleosporales</taxon>
        <taxon>Pleosporineae</taxon>
        <taxon>Didymellaceae</taxon>
        <taxon>Ascochyta</taxon>
    </lineage>
</organism>
<accession>A0A163I680</accession>
<dbReference type="PANTHER" id="PTHR38115:SF1">
    <property type="entry name" value="LIPOCALIN-LIKE DOMAIN-CONTAINING PROTEIN"/>
    <property type="match status" value="1"/>
</dbReference>
<evidence type="ECO:0000313" key="2">
    <source>
        <dbReference type="Proteomes" id="UP000076837"/>
    </source>
</evidence>
<dbReference type="AlphaFoldDB" id="A0A163I680"/>
<dbReference type="PANTHER" id="PTHR38115">
    <property type="entry name" value="LIPOCALIN-LIKE DOMAIN-CONTAINING PROTEIN"/>
    <property type="match status" value="1"/>
</dbReference>
<sequence length="198" mass="22141">MAAPASINIKNLQGKWVMNKSLSDAFDPVLSLQGIGWLTRKALNAATVTQHLKQHTAEDGTSTQIDIDQLVSGGLKGSSEKRPLDWQWRGHSDWLFGTLNGRSRYTTLASVLEEAKGKGATEEDAKYLAEGWLKETEEEGVVESFVDNEGNKWTGWQIWGFAEIGGERKFVRRVVVRKTDKNEAQRVRLVYDYAGELA</sequence>
<dbReference type="EMBL" id="JYNV01000124">
    <property type="protein sequence ID" value="KZM25625.1"/>
    <property type="molecule type" value="Genomic_DNA"/>
</dbReference>
<keyword evidence="2" id="KW-1185">Reference proteome</keyword>
<name>A0A163I680_DIDRA</name>
<dbReference type="Proteomes" id="UP000076837">
    <property type="component" value="Unassembled WGS sequence"/>
</dbReference>
<dbReference type="Gene3D" id="2.40.128.20">
    <property type="match status" value="1"/>
</dbReference>
<proteinExistence type="predicted"/>
<dbReference type="InterPro" id="IPR012674">
    <property type="entry name" value="Calycin"/>
</dbReference>
<evidence type="ECO:0000313" key="1">
    <source>
        <dbReference type="EMBL" id="KZM25625.1"/>
    </source>
</evidence>